<accession>A0AAN8JQE4</accession>
<feature type="compositionally biased region" description="Polar residues" evidence="1">
    <location>
        <begin position="349"/>
        <end position="359"/>
    </location>
</feature>
<dbReference type="InterPro" id="IPR051866">
    <property type="entry name" value="Intracell_Sig-Traffick_Protein"/>
</dbReference>
<dbReference type="Pfam" id="PF00069">
    <property type="entry name" value="Pkinase"/>
    <property type="match status" value="1"/>
</dbReference>
<dbReference type="PROSITE" id="PS50011">
    <property type="entry name" value="PROTEIN_KINASE_DOM"/>
    <property type="match status" value="1"/>
</dbReference>
<dbReference type="EMBL" id="JAZGQO010000007">
    <property type="protein sequence ID" value="KAK6181207.1"/>
    <property type="molecule type" value="Genomic_DNA"/>
</dbReference>
<feature type="region of interest" description="Disordered" evidence="1">
    <location>
        <begin position="170"/>
        <end position="239"/>
    </location>
</feature>
<feature type="region of interest" description="Disordered" evidence="1">
    <location>
        <begin position="741"/>
        <end position="785"/>
    </location>
</feature>
<organism evidence="4 5">
    <name type="scientific">Patella caerulea</name>
    <name type="common">Rayed Mediterranean limpet</name>
    <dbReference type="NCBI Taxonomy" id="87958"/>
    <lineage>
        <taxon>Eukaryota</taxon>
        <taxon>Metazoa</taxon>
        <taxon>Spiralia</taxon>
        <taxon>Lophotrochozoa</taxon>
        <taxon>Mollusca</taxon>
        <taxon>Gastropoda</taxon>
        <taxon>Patellogastropoda</taxon>
        <taxon>Patelloidea</taxon>
        <taxon>Patellidae</taxon>
        <taxon>Patella</taxon>
    </lineage>
</organism>
<dbReference type="AlphaFoldDB" id="A0AAN8JQE4"/>
<name>A0AAN8JQE4_PATCE</name>
<dbReference type="SUPFAM" id="SSF116846">
    <property type="entry name" value="MIT domain"/>
    <property type="match status" value="1"/>
</dbReference>
<feature type="domain" description="PX" evidence="3">
    <location>
        <begin position="1"/>
        <end position="129"/>
    </location>
</feature>
<dbReference type="SMART" id="SM00312">
    <property type="entry name" value="PX"/>
    <property type="match status" value="1"/>
</dbReference>
<evidence type="ECO:0000259" key="3">
    <source>
        <dbReference type="PROSITE" id="PS50195"/>
    </source>
</evidence>
<dbReference type="InterPro" id="IPR007330">
    <property type="entry name" value="MIT_dom"/>
</dbReference>
<dbReference type="SUPFAM" id="SSF56112">
    <property type="entry name" value="Protein kinase-like (PK-like)"/>
    <property type="match status" value="1"/>
</dbReference>
<dbReference type="InterPro" id="IPR000719">
    <property type="entry name" value="Prot_kinase_dom"/>
</dbReference>
<dbReference type="PANTHER" id="PTHR15508">
    <property type="entry name" value="RIBOSOMAL PROTEIN S6 KINASE"/>
    <property type="match status" value="1"/>
</dbReference>
<feature type="compositionally biased region" description="Basic and acidic residues" evidence="1">
    <location>
        <begin position="170"/>
        <end position="182"/>
    </location>
</feature>
<feature type="compositionally biased region" description="Polar residues" evidence="1">
    <location>
        <begin position="771"/>
        <end position="781"/>
    </location>
</feature>
<comment type="caution">
    <text evidence="4">The sequence shown here is derived from an EMBL/GenBank/DDBJ whole genome shotgun (WGS) entry which is preliminary data.</text>
</comment>
<dbReference type="PROSITE" id="PS50195">
    <property type="entry name" value="PX"/>
    <property type="match status" value="1"/>
</dbReference>
<dbReference type="InterPro" id="IPR036181">
    <property type="entry name" value="MIT_dom_sf"/>
</dbReference>
<dbReference type="SMART" id="SM00745">
    <property type="entry name" value="MIT"/>
    <property type="match status" value="1"/>
</dbReference>
<dbReference type="GO" id="GO:0005524">
    <property type="term" value="F:ATP binding"/>
    <property type="evidence" value="ECO:0007669"/>
    <property type="project" value="InterPro"/>
</dbReference>
<dbReference type="Gene3D" id="3.30.1520.10">
    <property type="entry name" value="Phox-like domain"/>
    <property type="match status" value="1"/>
</dbReference>
<dbReference type="GO" id="GO:0035091">
    <property type="term" value="F:phosphatidylinositol binding"/>
    <property type="evidence" value="ECO:0007669"/>
    <property type="project" value="InterPro"/>
</dbReference>
<dbReference type="InterPro" id="IPR001683">
    <property type="entry name" value="PX_dom"/>
</dbReference>
<evidence type="ECO:0000313" key="5">
    <source>
        <dbReference type="Proteomes" id="UP001347796"/>
    </source>
</evidence>
<feature type="compositionally biased region" description="Basic and acidic residues" evidence="1">
    <location>
        <begin position="824"/>
        <end position="839"/>
    </location>
</feature>
<dbReference type="PANTHER" id="PTHR15508:SF8">
    <property type="entry name" value="LD24550P"/>
    <property type="match status" value="1"/>
</dbReference>
<dbReference type="Gene3D" id="1.20.58.80">
    <property type="entry name" value="Phosphotransferase system, lactose/cellobiose-type IIA subunit"/>
    <property type="match status" value="1"/>
</dbReference>
<protein>
    <recommendedName>
        <fullName evidence="6">Ribosomal protein S6 kinase delta-1</fullName>
    </recommendedName>
</protein>
<keyword evidence="5" id="KW-1185">Reference proteome</keyword>
<dbReference type="Gene3D" id="1.10.510.10">
    <property type="entry name" value="Transferase(Phosphotransferase) domain 1"/>
    <property type="match status" value="2"/>
</dbReference>
<dbReference type="Proteomes" id="UP001347796">
    <property type="component" value="Unassembled WGS sequence"/>
</dbReference>
<dbReference type="InterPro" id="IPR011009">
    <property type="entry name" value="Kinase-like_dom_sf"/>
</dbReference>
<sequence>MASKLRPEKIWFFDVTDPQLHPNGFTIYRVTCKVFPINNPESLTETVIWKRYNDFKQLFKAMFSLHRALHRKDKFPEFAKPKLFGRFEESVIEERRQSALRLLKFISEQPHLSNSLVLQKFLEGGKKLPSSTFYTDSSILKPHKIDLLSDDGHATSQPPDIVPITVTEVHRQDVRSPSEEKSTTSSVSEVPTCSSSSGQDVLDVDSKPLEGTWNFPQVPDNISLGSSTGEDTDLDSTFGTPLKDSELAVFDPILMKSSDVGDVIDGDDDILRVIPDLASVSTSQSSSLRGSKENLLDSSSHGHGDLEIDLKEFDPLRSRTPSSVECGKGDIDLSNSSQRSSSINSVTSLPSTPIKSGRSTPRGHSPVVKNRSDTQSSVSSLTQTKGDYLVVAASQIGMAQECEVNGNFEMAFAYYKIGVDVLIQGVQADTDKYRQDAVRRKTAQYLLRAEELYSNYLAKENLDDFRWAASSCISPNLELDPSFAFIRGSMSELRNYKVLGTIDSVILVMDKLLDETYVIKTVHKSSAQLESNKTCLLPTSCPYMCNLIKFFETENAVYLLLQYASGGKLWNYIGAYLHSRTTSGFEDGVVGTDIPAYKNVYTGSKLNVDTSDEMIKNEERTKTLTNSELDLGLNETENGTMKCESSASENLISVPKLSNKDESPTEVESLTEESSTDPSTSSRVIRKRLSSFSSAELTFDDSISEASKSVSHDDHFEEVLGNNKPSLQNFTINSFDSSSDMYQRMDSNTSGTSEHINSIPEESSPLEEKSAMNNSPGQDPSTADVLDDVFDSEKLENEDSNNSNNSDASEIIRSSKALIKSVDRVLSDSGRLEQSDRRSFSLSPPEKAVNISHDSDEPSIYDLHKPSDDSTSDTSEFDSKHLVLDQQVTSETKNEDPKRQLNGLNVDCDNLDESESNDQKLKSPSDLSLQIKDCNINGDKSCEKSVKETSSSMTLQQGRKRTLSRLNSKTLTRSASFECDLKSPTKNRARAVSNLFDQLDSVEPEQVRLLESCIRQWAAEIVVAVSKLHHVGIICRDLNPDNILLGDHGHVMLTYFSRLPQVDEVINPIAAQQLYVAPEVLSVNGFDETCDWWSLGALLYELLVGQTLLMCHPGGINSHTQLYIPSHVSPEAQGILQELLCYSAKERLGSSLDGVEAIKSHPFFNGINWNAIEGCRSY</sequence>
<proteinExistence type="predicted"/>
<reference evidence="4 5" key="1">
    <citation type="submission" date="2024-01" db="EMBL/GenBank/DDBJ databases">
        <title>The genome of the rayed Mediterranean limpet Patella caerulea (Linnaeus, 1758).</title>
        <authorList>
            <person name="Anh-Thu Weber A."/>
            <person name="Halstead-Nussloch G."/>
        </authorList>
    </citation>
    <scope>NUCLEOTIDE SEQUENCE [LARGE SCALE GENOMIC DNA]</scope>
    <source>
        <strain evidence="4">AATW-2023a</strain>
        <tissue evidence="4">Whole specimen</tissue>
    </source>
</reference>
<feature type="region of interest" description="Disordered" evidence="1">
    <location>
        <begin position="824"/>
        <end position="925"/>
    </location>
</feature>
<dbReference type="InterPro" id="IPR036871">
    <property type="entry name" value="PX_dom_sf"/>
</dbReference>
<feature type="region of interest" description="Disordered" evidence="1">
    <location>
        <begin position="281"/>
        <end position="380"/>
    </location>
</feature>
<feature type="compositionally biased region" description="Low complexity" evidence="1">
    <location>
        <begin position="183"/>
        <end position="197"/>
    </location>
</feature>
<gene>
    <name evidence="4" type="ORF">SNE40_009116</name>
</gene>
<dbReference type="Pfam" id="PF04212">
    <property type="entry name" value="MIT"/>
    <property type="match status" value="1"/>
</dbReference>
<feature type="compositionally biased region" description="Basic and acidic residues" evidence="1">
    <location>
        <begin position="290"/>
        <end position="317"/>
    </location>
</feature>
<feature type="domain" description="Protein kinase" evidence="2">
    <location>
        <begin position="866"/>
        <end position="1164"/>
    </location>
</feature>
<feature type="compositionally biased region" description="Low complexity" evidence="1">
    <location>
        <begin position="334"/>
        <end position="348"/>
    </location>
</feature>
<dbReference type="SMART" id="SM00220">
    <property type="entry name" value="S_TKc"/>
    <property type="match status" value="1"/>
</dbReference>
<evidence type="ECO:0000256" key="1">
    <source>
        <dbReference type="SAM" id="MobiDB-lite"/>
    </source>
</evidence>
<feature type="compositionally biased region" description="Polar residues" evidence="1">
    <location>
        <begin position="741"/>
        <end position="756"/>
    </location>
</feature>
<evidence type="ECO:0000313" key="4">
    <source>
        <dbReference type="EMBL" id="KAK6181207.1"/>
    </source>
</evidence>
<feature type="compositionally biased region" description="Polar residues" evidence="1">
    <location>
        <begin position="223"/>
        <end position="239"/>
    </location>
</feature>
<dbReference type="CDD" id="cd02677">
    <property type="entry name" value="MIT_SNX15"/>
    <property type="match status" value="1"/>
</dbReference>
<evidence type="ECO:0008006" key="6">
    <source>
        <dbReference type="Google" id="ProtNLM"/>
    </source>
</evidence>
<dbReference type="GO" id="GO:0004672">
    <property type="term" value="F:protein kinase activity"/>
    <property type="evidence" value="ECO:0007669"/>
    <property type="project" value="InterPro"/>
</dbReference>
<feature type="region of interest" description="Disordered" evidence="1">
    <location>
        <begin position="645"/>
        <end position="683"/>
    </location>
</feature>
<dbReference type="Pfam" id="PF00787">
    <property type="entry name" value="PX"/>
    <property type="match status" value="1"/>
</dbReference>
<dbReference type="SUPFAM" id="SSF64268">
    <property type="entry name" value="PX domain"/>
    <property type="match status" value="1"/>
</dbReference>
<evidence type="ECO:0000259" key="2">
    <source>
        <dbReference type="PROSITE" id="PS50011"/>
    </source>
</evidence>